<dbReference type="PANTHER" id="PTHR10920:SF18">
    <property type="entry name" value="RRNA METHYLTRANSFERASE 2, MITOCHONDRIAL"/>
    <property type="match status" value="1"/>
</dbReference>
<dbReference type="Proteomes" id="UP001244341">
    <property type="component" value="Chromosome 10b"/>
</dbReference>
<keyword evidence="2" id="KW-0698">rRNA processing</keyword>
<dbReference type="PANTHER" id="PTHR10920">
    <property type="entry name" value="RIBOSOMAL RNA METHYLTRANSFERASE"/>
    <property type="match status" value="1"/>
</dbReference>
<feature type="domain" description="Ribosomal RNA methyltransferase FtsJ" evidence="7">
    <location>
        <begin position="28"/>
        <end position="256"/>
    </location>
</feature>
<keyword evidence="5" id="KW-0949">S-adenosyl-L-methionine</keyword>
<comment type="similarity">
    <text evidence="1">Belongs to the class I-like SAM-binding methyltransferase superfamily. RNA methyltransferase RlmE family.</text>
</comment>
<proteinExistence type="inferred from homology"/>
<gene>
    <name evidence="8" type="ORF">OEZ85_004043</name>
</gene>
<accession>A0ABY8UDR8</accession>
<dbReference type="HAMAP" id="MF_01547">
    <property type="entry name" value="RNA_methyltr_E"/>
    <property type="match status" value="1"/>
</dbReference>
<name>A0ABY8UDR8_TETOB</name>
<evidence type="ECO:0000256" key="6">
    <source>
        <dbReference type="ARBA" id="ARBA00041184"/>
    </source>
</evidence>
<evidence type="ECO:0000256" key="2">
    <source>
        <dbReference type="ARBA" id="ARBA00022552"/>
    </source>
</evidence>
<dbReference type="PIRSF" id="PIRSF005461">
    <property type="entry name" value="23S_rRNA_mtase"/>
    <property type="match status" value="1"/>
</dbReference>
<dbReference type="Pfam" id="PF01728">
    <property type="entry name" value="FtsJ"/>
    <property type="match status" value="1"/>
</dbReference>
<evidence type="ECO:0000313" key="9">
    <source>
        <dbReference type="Proteomes" id="UP001244341"/>
    </source>
</evidence>
<dbReference type="InterPro" id="IPR050082">
    <property type="entry name" value="RNA_methyltr_RlmE"/>
</dbReference>
<protein>
    <recommendedName>
        <fullName evidence="6">rRNA methyltransferase 2, mitochondrial</fullName>
    </recommendedName>
</protein>
<keyword evidence="9" id="KW-1185">Reference proteome</keyword>
<dbReference type="SUPFAM" id="SSF53335">
    <property type="entry name" value="S-adenosyl-L-methionine-dependent methyltransferases"/>
    <property type="match status" value="1"/>
</dbReference>
<sequence>MLSRPVVAAWTKQTLTDHFFKEAKKQGYVSRAAFKLIEIQKKHKVIKPGGKVLDLGCVPGAWLQVACQQLGPRDRGGLVLGVDIQEVSIPPKFCDDRVSVLQADARLLTPEVLQAYTTDGFDTVLSDMLHFTSGVNDVELSLELAGTAMNVATGHYYDLYGEAFEQQVGLFAAGTAMNVATGHYYDLYGEAFEQQLGFKHSGFLRPGGNLVMKVYEGSGTQEFTKLMQQYFTKVVRLRVEASRSMSREFYAIGLGRKAAKKK</sequence>
<keyword evidence="3" id="KW-0489">Methyltransferase</keyword>
<evidence type="ECO:0000256" key="1">
    <source>
        <dbReference type="ARBA" id="ARBA00009258"/>
    </source>
</evidence>
<dbReference type="Gene3D" id="3.40.50.150">
    <property type="entry name" value="Vaccinia Virus protein VP39"/>
    <property type="match status" value="1"/>
</dbReference>
<evidence type="ECO:0000256" key="4">
    <source>
        <dbReference type="ARBA" id="ARBA00022679"/>
    </source>
</evidence>
<dbReference type="InterPro" id="IPR029063">
    <property type="entry name" value="SAM-dependent_MTases_sf"/>
</dbReference>
<organism evidence="8 9">
    <name type="scientific">Tetradesmus obliquus</name>
    <name type="common">Green alga</name>
    <name type="synonym">Acutodesmus obliquus</name>
    <dbReference type="NCBI Taxonomy" id="3088"/>
    <lineage>
        <taxon>Eukaryota</taxon>
        <taxon>Viridiplantae</taxon>
        <taxon>Chlorophyta</taxon>
        <taxon>core chlorophytes</taxon>
        <taxon>Chlorophyceae</taxon>
        <taxon>CS clade</taxon>
        <taxon>Sphaeropleales</taxon>
        <taxon>Scenedesmaceae</taxon>
        <taxon>Tetradesmus</taxon>
    </lineage>
</organism>
<dbReference type="InterPro" id="IPR015507">
    <property type="entry name" value="rRNA-MeTfrase_E"/>
</dbReference>
<evidence type="ECO:0000313" key="8">
    <source>
        <dbReference type="EMBL" id="WIA19425.1"/>
    </source>
</evidence>
<evidence type="ECO:0000256" key="5">
    <source>
        <dbReference type="ARBA" id="ARBA00022691"/>
    </source>
</evidence>
<dbReference type="InterPro" id="IPR002877">
    <property type="entry name" value="RNA_MeTrfase_FtsJ_dom"/>
</dbReference>
<keyword evidence="4" id="KW-0808">Transferase</keyword>
<reference evidence="8 9" key="1">
    <citation type="submission" date="2023-05" db="EMBL/GenBank/DDBJ databases">
        <title>A 100% complete, gapless, phased diploid assembly of the Scenedesmus obliquus UTEX 3031 genome.</title>
        <authorList>
            <person name="Biondi T.C."/>
            <person name="Hanschen E.R."/>
            <person name="Kwon T."/>
            <person name="Eng W."/>
            <person name="Kruse C.P.S."/>
            <person name="Koehler S.I."/>
            <person name="Kunde Y."/>
            <person name="Gleasner C.D."/>
            <person name="You Mak K.T."/>
            <person name="Polle J."/>
            <person name="Hovde B.T."/>
            <person name="Starkenburg S.R."/>
        </authorList>
    </citation>
    <scope>NUCLEOTIDE SEQUENCE [LARGE SCALE GENOMIC DNA]</scope>
    <source>
        <strain evidence="8 9">DOE0152z</strain>
    </source>
</reference>
<evidence type="ECO:0000259" key="7">
    <source>
        <dbReference type="Pfam" id="PF01728"/>
    </source>
</evidence>
<evidence type="ECO:0000256" key="3">
    <source>
        <dbReference type="ARBA" id="ARBA00022603"/>
    </source>
</evidence>
<dbReference type="EMBL" id="CP126217">
    <property type="protein sequence ID" value="WIA19425.1"/>
    <property type="molecule type" value="Genomic_DNA"/>
</dbReference>